<dbReference type="GO" id="GO:0005261">
    <property type="term" value="F:monoatomic cation channel activity"/>
    <property type="evidence" value="ECO:0007669"/>
    <property type="project" value="TreeGrafter"/>
</dbReference>
<accession>A0AAV9S8H2</accession>
<protein>
    <recommendedName>
        <fullName evidence="1">TRPM SLOG domain-containing protein</fullName>
    </recommendedName>
</protein>
<keyword evidence="3" id="KW-1185">Reference proteome</keyword>
<name>A0AAV9S8H2_9TELE</name>
<dbReference type="GO" id="GO:0030001">
    <property type="term" value="P:metal ion transport"/>
    <property type="evidence" value="ECO:0007669"/>
    <property type="project" value="TreeGrafter"/>
</dbReference>
<sequence length="302" mass="33207">MEPENKFRWTAEGVVPSRHRVQVDGQEVISSRHRVQEARGGDDKDLEAGIDSVEDTLGTMSRGRPWCLEDPLGNLSEGIGQGVPVVALIVEGGPNVISIVLEYLRDTPPVPVVVCDGSGRASDILAFGHKYSEEGGIINESLRDQLLVTIQKTFTYSRTQAQHLFIILMECMKKKELRLTDAHADRTTYNRAAEQTIDASFHLLPRLMSGGGWRAQDGHITVFRMGSEGHQDIDLAILTALLKGLSAVFLLACQLSSSLLHPTSTIFLPIYSWLPHSLAANPPPVDYGSFLFTHTSVHINTD</sequence>
<dbReference type="Proteomes" id="UP001311232">
    <property type="component" value="Unassembled WGS sequence"/>
</dbReference>
<feature type="domain" description="TRPM SLOG" evidence="1">
    <location>
        <begin position="79"/>
        <end position="171"/>
    </location>
</feature>
<dbReference type="PANTHER" id="PTHR13800">
    <property type="entry name" value="TRANSIENT RECEPTOR POTENTIAL CATION CHANNEL, SUBFAMILY M, MEMBER 6"/>
    <property type="match status" value="1"/>
</dbReference>
<proteinExistence type="predicted"/>
<dbReference type="EMBL" id="JAHHUM010000689">
    <property type="protein sequence ID" value="KAK5617611.1"/>
    <property type="molecule type" value="Genomic_DNA"/>
</dbReference>
<dbReference type="AlphaFoldDB" id="A0AAV9S8H2"/>
<dbReference type="InterPro" id="IPR050927">
    <property type="entry name" value="TRPM"/>
</dbReference>
<organism evidence="2 3">
    <name type="scientific">Crenichthys baileyi</name>
    <name type="common">White River springfish</name>
    <dbReference type="NCBI Taxonomy" id="28760"/>
    <lineage>
        <taxon>Eukaryota</taxon>
        <taxon>Metazoa</taxon>
        <taxon>Chordata</taxon>
        <taxon>Craniata</taxon>
        <taxon>Vertebrata</taxon>
        <taxon>Euteleostomi</taxon>
        <taxon>Actinopterygii</taxon>
        <taxon>Neopterygii</taxon>
        <taxon>Teleostei</taxon>
        <taxon>Neoteleostei</taxon>
        <taxon>Acanthomorphata</taxon>
        <taxon>Ovalentaria</taxon>
        <taxon>Atherinomorphae</taxon>
        <taxon>Cyprinodontiformes</taxon>
        <taxon>Goodeidae</taxon>
        <taxon>Crenichthys</taxon>
    </lineage>
</organism>
<dbReference type="PANTHER" id="PTHR13800:SF7">
    <property type="entry name" value="TRANSIENT RECEPTOR POTENTIAL CATION CHANNEL SUBFAMILY M MEMBER 3"/>
    <property type="match status" value="1"/>
</dbReference>
<dbReference type="InterPro" id="IPR041491">
    <property type="entry name" value="TRPM_SLOG"/>
</dbReference>
<reference evidence="2 3" key="1">
    <citation type="submission" date="2021-06" db="EMBL/GenBank/DDBJ databases">
        <authorList>
            <person name="Palmer J.M."/>
        </authorList>
    </citation>
    <scope>NUCLEOTIDE SEQUENCE [LARGE SCALE GENOMIC DNA]</scope>
    <source>
        <strain evidence="2 3">MEX-2019</strain>
        <tissue evidence="2">Muscle</tissue>
    </source>
</reference>
<dbReference type="Pfam" id="PF18139">
    <property type="entry name" value="LSDAT_euk"/>
    <property type="match status" value="1"/>
</dbReference>
<dbReference type="GO" id="GO:0005886">
    <property type="term" value="C:plasma membrane"/>
    <property type="evidence" value="ECO:0007669"/>
    <property type="project" value="TreeGrafter"/>
</dbReference>
<evidence type="ECO:0000313" key="2">
    <source>
        <dbReference type="EMBL" id="KAK5617611.1"/>
    </source>
</evidence>
<comment type="caution">
    <text evidence="2">The sequence shown here is derived from an EMBL/GenBank/DDBJ whole genome shotgun (WGS) entry which is preliminary data.</text>
</comment>
<gene>
    <name evidence="2" type="ORF">CRENBAI_002800</name>
</gene>
<evidence type="ECO:0000313" key="3">
    <source>
        <dbReference type="Proteomes" id="UP001311232"/>
    </source>
</evidence>
<evidence type="ECO:0000259" key="1">
    <source>
        <dbReference type="Pfam" id="PF18139"/>
    </source>
</evidence>